<feature type="region of interest" description="Disordered" evidence="2">
    <location>
        <begin position="51"/>
        <end position="72"/>
    </location>
</feature>
<evidence type="ECO:0000256" key="1">
    <source>
        <dbReference type="SAM" id="Coils"/>
    </source>
</evidence>
<organism evidence="3 4">
    <name type="scientific">Symbiodinium necroappetens</name>
    <dbReference type="NCBI Taxonomy" id="1628268"/>
    <lineage>
        <taxon>Eukaryota</taxon>
        <taxon>Sar</taxon>
        <taxon>Alveolata</taxon>
        <taxon>Dinophyceae</taxon>
        <taxon>Suessiales</taxon>
        <taxon>Symbiodiniaceae</taxon>
        <taxon>Symbiodinium</taxon>
    </lineage>
</organism>
<keyword evidence="1" id="KW-0175">Coiled coil</keyword>
<proteinExistence type="predicted"/>
<protein>
    <submittedName>
        <fullName evidence="3">ANKRD50 protein</fullName>
    </submittedName>
</protein>
<name>A0A812SHZ6_9DINO</name>
<comment type="caution">
    <text evidence="3">The sequence shown here is derived from an EMBL/GenBank/DDBJ whole genome shotgun (WGS) entry which is preliminary data.</text>
</comment>
<dbReference type="Proteomes" id="UP000601435">
    <property type="component" value="Unassembled WGS sequence"/>
</dbReference>
<sequence>VELEKRLQMLDKERAEVGHQIEALKREFMEADEQRSRLDLQVGGSVQEVLRGFPGPGRGAGASLPRPSQPAGLSYSFEGADLGRNRCRSPAGLGRVEAGAGDFFTNSQPIERWSQK</sequence>
<keyword evidence="4" id="KW-1185">Reference proteome</keyword>
<evidence type="ECO:0000256" key="2">
    <source>
        <dbReference type="SAM" id="MobiDB-lite"/>
    </source>
</evidence>
<feature type="coiled-coil region" evidence="1">
    <location>
        <begin position="7"/>
        <end position="41"/>
    </location>
</feature>
<accession>A0A812SHZ6</accession>
<reference evidence="3" key="1">
    <citation type="submission" date="2021-02" db="EMBL/GenBank/DDBJ databases">
        <authorList>
            <person name="Dougan E. K."/>
            <person name="Rhodes N."/>
            <person name="Thang M."/>
            <person name="Chan C."/>
        </authorList>
    </citation>
    <scope>NUCLEOTIDE SEQUENCE</scope>
</reference>
<feature type="non-terminal residue" evidence="3">
    <location>
        <position position="1"/>
    </location>
</feature>
<evidence type="ECO:0000313" key="4">
    <source>
        <dbReference type="Proteomes" id="UP000601435"/>
    </source>
</evidence>
<gene>
    <name evidence="3" type="primary">ANKRD50</name>
    <name evidence="3" type="ORF">SNEC2469_LOCUS13743</name>
</gene>
<dbReference type="EMBL" id="CAJNJA010021941">
    <property type="protein sequence ID" value="CAE7484445.1"/>
    <property type="molecule type" value="Genomic_DNA"/>
</dbReference>
<dbReference type="AlphaFoldDB" id="A0A812SHZ6"/>
<evidence type="ECO:0000313" key="3">
    <source>
        <dbReference type="EMBL" id="CAE7484445.1"/>
    </source>
</evidence>
<feature type="non-terminal residue" evidence="3">
    <location>
        <position position="116"/>
    </location>
</feature>